<feature type="domain" description="START" evidence="8">
    <location>
        <begin position="391"/>
        <end position="518"/>
    </location>
</feature>
<feature type="domain" description="HotDog ACOT-type" evidence="9">
    <location>
        <begin position="8"/>
        <end position="119"/>
    </location>
</feature>
<dbReference type="GO" id="GO:0008289">
    <property type="term" value="F:lipid binding"/>
    <property type="evidence" value="ECO:0007669"/>
    <property type="project" value="InterPro"/>
</dbReference>
<evidence type="ECO:0000259" key="9">
    <source>
        <dbReference type="PROSITE" id="PS51770"/>
    </source>
</evidence>
<dbReference type="GO" id="GO:0005829">
    <property type="term" value="C:cytosol"/>
    <property type="evidence" value="ECO:0007669"/>
    <property type="project" value="TreeGrafter"/>
</dbReference>
<comment type="pathway">
    <text evidence="2">Lipid metabolism; fatty acid metabolism.</text>
</comment>
<feature type="coiled-coil region" evidence="7">
    <location>
        <begin position="150"/>
        <end position="177"/>
    </location>
</feature>
<evidence type="ECO:0000256" key="7">
    <source>
        <dbReference type="SAM" id="Coils"/>
    </source>
</evidence>
<dbReference type="PANTHER" id="PTHR11049">
    <property type="entry name" value="ACYL COENZYME A THIOESTER HYDROLASE"/>
    <property type="match status" value="1"/>
</dbReference>
<dbReference type="GeneID" id="136813623"/>
<keyword evidence="11" id="KW-1185">Reference proteome</keyword>
<dbReference type="GO" id="GO:0006637">
    <property type="term" value="P:acyl-CoA metabolic process"/>
    <property type="evidence" value="ECO:0007669"/>
    <property type="project" value="TreeGrafter"/>
</dbReference>
<dbReference type="Pfam" id="PF01852">
    <property type="entry name" value="START"/>
    <property type="match status" value="1"/>
</dbReference>
<dbReference type="InterPro" id="IPR029069">
    <property type="entry name" value="HotDog_dom_sf"/>
</dbReference>
<keyword evidence="3" id="KW-0677">Repeat</keyword>
<dbReference type="Gene3D" id="3.30.530.20">
    <property type="match status" value="1"/>
</dbReference>
<name>A0A7M5X714_9CNID</name>
<dbReference type="EnsemblMetazoa" id="CLYHEMT018783.2">
    <property type="protein sequence ID" value="CLYHEMP018783.2"/>
    <property type="gene ID" value="CLYHEMG018783"/>
</dbReference>
<evidence type="ECO:0000256" key="2">
    <source>
        <dbReference type="ARBA" id="ARBA00004872"/>
    </source>
</evidence>
<dbReference type="AlphaFoldDB" id="A0A7M5X714"/>
<evidence type="ECO:0000256" key="4">
    <source>
        <dbReference type="ARBA" id="ARBA00022801"/>
    </source>
</evidence>
<dbReference type="InterPro" id="IPR033120">
    <property type="entry name" value="HOTDOG_ACOT"/>
</dbReference>
<evidence type="ECO:0000256" key="6">
    <source>
        <dbReference type="ARBA" id="ARBA00023098"/>
    </source>
</evidence>
<dbReference type="CDD" id="cd03442">
    <property type="entry name" value="BFIT_BACH"/>
    <property type="match status" value="2"/>
</dbReference>
<dbReference type="Proteomes" id="UP000594262">
    <property type="component" value="Unplaced"/>
</dbReference>
<reference evidence="10" key="1">
    <citation type="submission" date="2021-01" db="UniProtKB">
        <authorList>
            <consortium name="EnsemblMetazoa"/>
        </authorList>
    </citation>
    <scope>IDENTIFICATION</scope>
</reference>
<feature type="domain" description="HotDog ACOT-type" evidence="9">
    <location>
        <begin position="186"/>
        <end position="297"/>
    </location>
</feature>
<dbReference type="RefSeq" id="XP_066926229.1">
    <property type="nucleotide sequence ID" value="XM_067070128.1"/>
</dbReference>
<dbReference type="Gene3D" id="3.10.129.10">
    <property type="entry name" value="Hotdog Thioesterase"/>
    <property type="match status" value="2"/>
</dbReference>
<evidence type="ECO:0000256" key="3">
    <source>
        <dbReference type="ARBA" id="ARBA00022737"/>
    </source>
</evidence>
<evidence type="ECO:0000256" key="1">
    <source>
        <dbReference type="ARBA" id="ARBA00000295"/>
    </source>
</evidence>
<sequence length="556" mass="63628">MVRFDHTYGMSIETNKIIELSECNLETKTLLTGSLLKWMDIIACLAAEKCASVPCVTASVDDLQIDKAILLGHVVNLKARVNRIFNTSMEIEVLVISEDFYECSKICQAFFTFVTQPKPNGEKNIVPPKEPKTEEEKSLFALANERKKMRLDYRSSLKRLKDNKEELQSKFVADETSDKNSHVTSDNTYSECVEIVLPQHANHHQTTFGGQLMAWMEQTCTISARRLCHGLPRLLTVDEVFFRAPSKVGDRIVIKSRVNHIFDRCMEVGARVEAYAVGGETRHIQSAFFTFIAPDEKGNPKVLPNMKPMNKDDFYRMKRAEARVKLRSERRMILGNDGLNAVSLNEKNQKILCYKNILELMALYNKDTFKFKLEMAPVRLSQLKIDDSLCIRLETEVDFSAADVYRALSDHTKRKHWDMFITEVEILKEIKKSEDHVLRYKMSNLKPGCNTKGDDIIVLASCRQEKDYAIIAYRSVKLDEFPPVPEYHRAINRCSGFIIEGAKRNEYKTSCKVTYINQLTEHIYEYVKTDLKGATETLSQRAAALVQVIKTDVAGK</sequence>
<evidence type="ECO:0000313" key="10">
    <source>
        <dbReference type="EnsemblMetazoa" id="CLYHEMP018783.2"/>
    </source>
</evidence>
<dbReference type="SUPFAM" id="SSF54637">
    <property type="entry name" value="Thioesterase/thiol ester dehydrase-isomerase"/>
    <property type="match status" value="2"/>
</dbReference>
<comment type="catalytic activity">
    <reaction evidence="1">
        <text>butanoyl-CoA + H2O = butanoate + CoA + H(+)</text>
        <dbReference type="Rhea" id="RHEA:40111"/>
        <dbReference type="ChEBI" id="CHEBI:15377"/>
        <dbReference type="ChEBI" id="CHEBI:15378"/>
        <dbReference type="ChEBI" id="CHEBI:17968"/>
        <dbReference type="ChEBI" id="CHEBI:57287"/>
        <dbReference type="ChEBI" id="CHEBI:57371"/>
    </reaction>
    <physiologicalReaction direction="left-to-right" evidence="1">
        <dbReference type="Rhea" id="RHEA:40112"/>
    </physiologicalReaction>
</comment>
<keyword evidence="4" id="KW-0378">Hydrolase</keyword>
<dbReference type="PANTHER" id="PTHR11049:SF16">
    <property type="entry name" value="PROTEIN VDLD"/>
    <property type="match status" value="1"/>
</dbReference>
<dbReference type="InterPro" id="IPR023393">
    <property type="entry name" value="START-like_dom_sf"/>
</dbReference>
<accession>A0A7M5X714</accession>
<evidence type="ECO:0000259" key="8">
    <source>
        <dbReference type="PROSITE" id="PS50848"/>
    </source>
</evidence>
<keyword evidence="6" id="KW-0443">Lipid metabolism</keyword>
<keyword evidence="5" id="KW-0276">Fatty acid metabolism</keyword>
<proteinExistence type="predicted"/>
<keyword evidence="7" id="KW-0175">Coiled coil</keyword>
<dbReference type="OrthoDB" id="3184331at2759"/>
<dbReference type="InterPro" id="IPR006683">
    <property type="entry name" value="Thioestr_dom"/>
</dbReference>
<dbReference type="InterPro" id="IPR040170">
    <property type="entry name" value="Cytosol_ACT"/>
</dbReference>
<evidence type="ECO:0008006" key="12">
    <source>
        <dbReference type="Google" id="ProtNLM"/>
    </source>
</evidence>
<evidence type="ECO:0000256" key="5">
    <source>
        <dbReference type="ARBA" id="ARBA00022832"/>
    </source>
</evidence>
<evidence type="ECO:0000313" key="11">
    <source>
        <dbReference type="Proteomes" id="UP000594262"/>
    </source>
</evidence>
<dbReference type="GO" id="GO:0052816">
    <property type="term" value="F:long-chain fatty acyl-CoA hydrolase activity"/>
    <property type="evidence" value="ECO:0007669"/>
    <property type="project" value="TreeGrafter"/>
</dbReference>
<dbReference type="SUPFAM" id="SSF55961">
    <property type="entry name" value="Bet v1-like"/>
    <property type="match status" value="1"/>
</dbReference>
<dbReference type="InterPro" id="IPR002913">
    <property type="entry name" value="START_lipid-bd_dom"/>
</dbReference>
<dbReference type="PROSITE" id="PS50848">
    <property type="entry name" value="START"/>
    <property type="match status" value="1"/>
</dbReference>
<dbReference type="PROSITE" id="PS51770">
    <property type="entry name" value="HOTDOG_ACOT"/>
    <property type="match status" value="2"/>
</dbReference>
<organism evidence="10 11">
    <name type="scientific">Clytia hemisphaerica</name>
    <dbReference type="NCBI Taxonomy" id="252671"/>
    <lineage>
        <taxon>Eukaryota</taxon>
        <taxon>Metazoa</taxon>
        <taxon>Cnidaria</taxon>
        <taxon>Hydrozoa</taxon>
        <taxon>Hydroidolina</taxon>
        <taxon>Leptothecata</taxon>
        <taxon>Obeliida</taxon>
        <taxon>Clytiidae</taxon>
        <taxon>Clytia</taxon>
    </lineage>
</organism>
<dbReference type="Pfam" id="PF03061">
    <property type="entry name" value="4HBT"/>
    <property type="match status" value="2"/>
</dbReference>
<dbReference type="GO" id="GO:0006631">
    <property type="term" value="P:fatty acid metabolic process"/>
    <property type="evidence" value="ECO:0007669"/>
    <property type="project" value="UniProtKB-UniPathway"/>
</dbReference>
<protein>
    <recommendedName>
        <fullName evidence="12">Acyl-coenzyme A thioesterase 11</fullName>
    </recommendedName>
</protein>
<dbReference type="UniPathway" id="UPA00199"/>